<sequence length="85" mass="10077">MENMSAEEQNAYISGVVEGLAFARWLADERDETGMQCIWNWYLHSDQRARFNAQMDWFEKHPEQQVSTLMYALIREECGEQGSRR</sequence>
<dbReference type="STRING" id="1396826.PHA8399_01196"/>
<reference evidence="1 2" key="1">
    <citation type="submission" date="2015-09" db="EMBL/GenBank/DDBJ databases">
        <authorList>
            <consortium name="Swine Surveillance"/>
        </authorList>
    </citation>
    <scope>NUCLEOTIDE SEQUENCE [LARGE SCALE GENOMIC DNA]</scope>
    <source>
        <strain evidence="1 2">CECT 8399</strain>
    </source>
</reference>
<organism evidence="1 2">
    <name type="scientific">Leisingera aquaemixtae</name>
    <dbReference type="NCBI Taxonomy" id="1396826"/>
    <lineage>
        <taxon>Bacteria</taxon>
        <taxon>Pseudomonadati</taxon>
        <taxon>Pseudomonadota</taxon>
        <taxon>Alphaproteobacteria</taxon>
        <taxon>Rhodobacterales</taxon>
        <taxon>Roseobacteraceae</taxon>
        <taxon>Leisingera</taxon>
    </lineage>
</organism>
<protein>
    <submittedName>
        <fullName evidence="1">Uncharacterized protein</fullName>
    </submittedName>
</protein>
<dbReference type="EMBL" id="CYSR01000011">
    <property type="protein sequence ID" value="CUH99080.1"/>
    <property type="molecule type" value="Genomic_DNA"/>
</dbReference>
<dbReference type="Proteomes" id="UP000051326">
    <property type="component" value="Unassembled WGS sequence"/>
</dbReference>
<evidence type="ECO:0000313" key="2">
    <source>
        <dbReference type="Proteomes" id="UP000051326"/>
    </source>
</evidence>
<name>A0A0P1H899_9RHOB</name>
<proteinExistence type="predicted"/>
<gene>
    <name evidence="1" type="ORF">PHA8399_01196</name>
</gene>
<dbReference type="AlphaFoldDB" id="A0A0P1H899"/>
<accession>A0A0P1H899</accession>
<evidence type="ECO:0000313" key="1">
    <source>
        <dbReference type="EMBL" id="CUH99080.1"/>
    </source>
</evidence>